<dbReference type="OrthoDB" id="2333384at2759"/>
<comment type="caution">
    <text evidence="2">The sequence shown here is derived from an EMBL/GenBank/DDBJ whole genome shotgun (WGS) entry which is preliminary data.</text>
</comment>
<evidence type="ECO:0000256" key="1">
    <source>
        <dbReference type="SAM" id="MobiDB-lite"/>
    </source>
</evidence>
<dbReference type="Proteomes" id="UP000635477">
    <property type="component" value="Unassembled WGS sequence"/>
</dbReference>
<evidence type="ECO:0000313" key="2">
    <source>
        <dbReference type="EMBL" id="KAF4974602.1"/>
    </source>
</evidence>
<dbReference type="Gene3D" id="2.60.40.640">
    <property type="match status" value="1"/>
</dbReference>
<dbReference type="InterPro" id="IPR014752">
    <property type="entry name" value="Arrestin-like_C"/>
</dbReference>
<evidence type="ECO:0000313" key="3">
    <source>
        <dbReference type="Proteomes" id="UP000635477"/>
    </source>
</evidence>
<accession>A0A8H4XHK6</accession>
<feature type="region of interest" description="Disordered" evidence="1">
    <location>
        <begin position="401"/>
        <end position="462"/>
    </location>
</feature>
<dbReference type="EMBL" id="JABEYC010000728">
    <property type="protein sequence ID" value="KAF4974602.1"/>
    <property type="molecule type" value="Genomic_DNA"/>
</dbReference>
<protein>
    <recommendedName>
        <fullName evidence="4">Arrestin-like N-terminal domain-containing protein</fullName>
    </recommendedName>
</protein>
<reference evidence="2" key="2">
    <citation type="submission" date="2020-05" db="EMBL/GenBank/DDBJ databases">
        <authorList>
            <person name="Kim H.-S."/>
            <person name="Proctor R.H."/>
            <person name="Brown D.W."/>
        </authorList>
    </citation>
    <scope>NUCLEOTIDE SEQUENCE</scope>
    <source>
        <strain evidence="2">NRRL 22465</strain>
    </source>
</reference>
<feature type="compositionally biased region" description="Basic and acidic residues" evidence="1">
    <location>
        <begin position="441"/>
        <end position="462"/>
    </location>
</feature>
<gene>
    <name evidence="2" type="ORF">FZEAL_8529</name>
</gene>
<proteinExistence type="predicted"/>
<dbReference type="AlphaFoldDB" id="A0A8H4XHK6"/>
<keyword evidence="3" id="KW-1185">Reference proteome</keyword>
<evidence type="ECO:0008006" key="4">
    <source>
        <dbReference type="Google" id="ProtNLM"/>
    </source>
</evidence>
<sequence length="462" mass="51083">MPQTCATSSPALGIRLEGDQTDYAPGDTIIGCVYRKMHAVSPKSSVGISLHGRSKSKIDEQHGQHHTTYRGRFSLIPEGRYAQKLFEGPLHVAGYVEQAWPFAITLPTHVDPGHLNGGTQDESCIPLDATDHVLPSTYAWNSSGTTQGFVEYYLKAGLRMNCQNNVEVVEATLPFRVTSLNPDPPIADFQPQSSRNASSVSSYRLIPGLEDANLSWSQKMKQSFRTPSVPAFWFNLEVELPSIVQLDNPTPIPFRLRAMPDWPRTTAILQNVPQQMKLTWISLHVAATTKIICAGTRHPHSKDKETELDLYIQDAMRARGKAIYIPCNGEAPVDVGELIGIRIGRQGNASSRRPSNGQGLTPSFTTYNIRHTHRLNWVLRAEVVGETFELTGTRLITLLMPSDEHGHPNVPGPSRPPLEGRSESWIQPPGESDAPPSFAQVEKEESKAQNEAVERHVESSHS</sequence>
<organism evidence="2 3">
    <name type="scientific">Fusarium zealandicum</name>
    <dbReference type="NCBI Taxonomy" id="1053134"/>
    <lineage>
        <taxon>Eukaryota</taxon>
        <taxon>Fungi</taxon>
        <taxon>Dikarya</taxon>
        <taxon>Ascomycota</taxon>
        <taxon>Pezizomycotina</taxon>
        <taxon>Sordariomycetes</taxon>
        <taxon>Hypocreomycetidae</taxon>
        <taxon>Hypocreales</taxon>
        <taxon>Nectriaceae</taxon>
        <taxon>Fusarium</taxon>
        <taxon>Fusarium staphyleae species complex</taxon>
    </lineage>
</organism>
<reference evidence="2" key="1">
    <citation type="journal article" date="2020" name="BMC Genomics">
        <title>Correction to: Identification and distribution of gene clusters required for synthesis of sphingolipid metabolism inhibitors in diverse species of the filamentous fungus Fusarium.</title>
        <authorList>
            <person name="Kim H.S."/>
            <person name="Lohmar J.M."/>
            <person name="Busman M."/>
            <person name="Brown D.W."/>
            <person name="Naumann T.A."/>
            <person name="Divon H.H."/>
            <person name="Lysoe E."/>
            <person name="Uhlig S."/>
            <person name="Proctor R.H."/>
        </authorList>
    </citation>
    <scope>NUCLEOTIDE SEQUENCE</scope>
    <source>
        <strain evidence="2">NRRL 22465</strain>
    </source>
</reference>
<name>A0A8H4XHK6_9HYPO</name>